<proteinExistence type="predicted"/>
<dbReference type="EMBL" id="CAFBAA010000016">
    <property type="protein sequence ID" value="CAB4843009.1"/>
    <property type="molecule type" value="Genomic_DNA"/>
</dbReference>
<evidence type="ECO:0000313" key="2">
    <source>
        <dbReference type="EMBL" id="CAB4843009.1"/>
    </source>
</evidence>
<dbReference type="EMBL" id="CAEZXB010000004">
    <property type="protein sequence ID" value="CAB4669613.1"/>
    <property type="molecule type" value="Genomic_DNA"/>
</dbReference>
<sequence length="146" mass="15015">MICTICPVLKLLAAVNVTVDPFEVTLVILAGVSGKVSIPTFIVTVAPEGLLVLMRAVFKTALTVACTPRIVSEVVLLPETESDPGITETTPELVVSVTAIGSVAAYPMMGLLNPRVAVTPDSAITAGVINVSVVSAKYFSGANSTT</sequence>
<reference evidence="3" key="1">
    <citation type="submission" date="2020-05" db="EMBL/GenBank/DDBJ databases">
        <authorList>
            <person name="Chiriac C."/>
            <person name="Salcher M."/>
            <person name="Ghai R."/>
            <person name="Kavagutti S V."/>
        </authorList>
    </citation>
    <scope>NUCLEOTIDE SEQUENCE</scope>
</reference>
<organism evidence="3">
    <name type="scientific">freshwater metagenome</name>
    <dbReference type="NCBI Taxonomy" id="449393"/>
    <lineage>
        <taxon>unclassified sequences</taxon>
        <taxon>metagenomes</taxon>
        <taxon>ecological metagenomes</taxon>
    </lineage>
</organism>
<dbReference type="AlphaFoldDB" id="A0A6J7V057"/>
<evidence type="ECO:0000313" key="3">
    <source>
        <dbReference type="EMBL" id="CAB5070822.1"/>
    </source>
</evidence>
<evidence type="ECO:0000313" key="1">
    <source>
        <dbReference type="EMBL" id="CAB4669613.1"/>
    </source>
</evidence>
<protein>
    <submittedName>
        <fullName evidence="3">Unannotated protein</fullName>
    </submittedName>
</protein>
<gene>
    <name evidence="1" type="ORF">UFOPK2342_00349</name>
    <name evidence="2" type="ORF">UFOPK3266_00775</name>
    <name evidence="3" type="ORF">UFOPK4367_00035</name>
</gene>
<accession>A0A6J7V057</accession>
<name>A0A6J7V057_9ZZZZ</name>
<dbReference type="EMBL" id="CAFBRC010000002">
    <property type="protein sequence ID" value="CAB5070822.1"/>
    <property type="molecule type" value="Genomic_DNA"/>
</dbReference>